<evidence type="ECO:0000256" key="1">
    <source>
        <dbReference type="SAM" id="MobiDB-lite"/>
    </source>
</evidence>
<dbReference type="Proteomes" id="UP001159363">
    <property type="component" value="Chromosome 8"/>
</dbReference>
<accession>A0ABQ9GWA5</accession>
<evidence type="ECO:0000313" key="2">
    <source>
        <dbReference type="EMBL" id="KAJ8876292.1"/>
    </source>
</evidence>
<dbReference type="EMBL" id="JARBHB010000009">
    <property type="protein sequence ID" value="KAJ8876292.1"/>
    <property type="molecule type" value="Genomic_DNA"/>
</dbReference>
<sequence>MEQRRNERTGETGDPRENPQTSDIIRHDSHIRKPGNDTGRGLNPVNLGQGYVVHPQDAGQGYVVHPQDAGQGYIVHPQDAGQGYVVHPQEFTLWK</sequence>
<reference evidence="2 3" key="1">
    <citation type="submission" date="2023-02" db="EMBL/GenBank/DDBJ databases">
        <title>LHISI_Scaffold_Assembly.</title>
        <authorList>
            <person name="Stuart O.P."/>
            <person name="Cleave R."/>
            <person name="Magrath M.J.L."/>
            <person name="Mikheyev A.S."/>
        </authorList>
    </citation>
    <scope>NUCLEOTIDE SEQUENCE [LARGE SCALE GENOMIC DNA]</scope>
    <source>
        <strain evidence="2">Daus_M_001</strain>
        <tissue evidence="2">Leg muscle</tissue>
    </source>
</reference>
<feature type="region of interest" description="Disordered" evidence="1">
    <location>
        <begin position="1"/>
        <end position="47"/>
    </location>
</feature>
<protein>
    <submittedName>
        <fullName evidence="2">Uncharacterized protein</fullName>
    </submittedName>
</protein>
<evidence type="ECO:0000313" key="3">
    <source>
        <dbReference type="Proteomes" id="UP001159363"/>
    </source>
</evidence>
<feature type="compositionally biased region" description="Basic and acidic residues" evidence="1">
    <location>
        <begin position="1"/>
        <end position="17"/>
    </location>
</feature>
<gene>
    <name evidence="2" type="ORF">PR048_024202</name>
</gene>
<organism evidence="2 3">
    <name type="scientific">Dryococelus australis</name>
    <dbReference type="NCBI Taxonomy" id="614101"/>
    <lineage>
        <taxon>Eukaryota</taxon>
        <taxon>Metazoa</taxon>
        <taxon>Ecdysozoa</taxon>
        <taxon>Arthropoda</taxon>
        <taxon>Hexapoda</taxon>
        <taxon>Insecta</taxon>
        <taxon>Pterygota</taxon>
        <taxon>Neoptera</taxon>
        <taxon>Polyneoptera</taxon>
        <taxon>Phasmatodea</taxon>
        <taxon>Verophasmatodea</taxon>
        <taxon>Anareolatae</taxon>
        <taxon>Phasmatidae</taxon>
        <taxon>Eurycanthinae</taxon>
        <taxon>Dryococelus</taxon>
    </lineage>
</organism>
<name>A0ABQ9GWA5_9NEOP</name>
<keyword evidence="3" id="KW-1185">Reference proteome</keyword>
<comment type="caution">
    <text evidence="2">The sequence shown here is derived from an EMBL/GenBank/DDBJ whole genome shotgun (WGS) entry which is preliminary data.</text>
</comment>
<proteinExistence type="predicted"/>